<organism evidence="1 2">
    <name type="scientific">Drosophila mojavensis</name>
    <name type="common">Fruit fly</name>
    <dbReference type="NCBI Taxonomy" id="7230"/>
    <lineage>
        <taxon>Eukaryota</taxon>
        <taxon>Metazoa</taxon>
        <taxon>Ecdysozoa</taxon>
        <taxon>Arthropoda</taxon>
        <taxon>Hexapoda</taxon>
        <taxon>Insecta</taxon>
        <taxon>Pterygota</taxon>
        <taxon>Neoptera</taxon>
        <taxon>Endopterygota</taxon>
        <taxon>Diptera</taxon>
        <taxon>Brachycera</taxon>
        <taxon>Muscomorpha</taxon>
        <taxon>Ephydroidea</taxon>
        <taxon>Drosophilidae</taxon>
        <taxon>Drosophila</taxon>
    </lineage>
</organism>
<dbReference type="PANTHER" id="PTHR40552:SF6">
    <property type="entry name" value="FI09606P-RELATED"/>
    <property type="match status" value="1"/>
</dbReference>
<dbReference type="GO" id="GO:0048515">
    <property type="term" value="P:spermatid differentiation"/>
    <property type="evidence" value="ECO:0007669"/>
    <property type="project" value="EnsemblMetazoa"/>
</dbReference>
<evidence type="ECO:0000313" key="2">
    <source>
        <dbReference type="Proteomes" id="UP000009192"/>
    </source>
</evidence>
<dbReference type="InParanoid" id="B4KZB3"/>
<dbReference type="OrthoDB" id="8062037at2759"/>
<dbReference type="EMBL" id="CH933809">
    <property type="protein sequence ID" value="EDW18939.2"/>
    <property type="molecule type" value="Genomic_DNA"/>
</dbReference>
<keyword evidence="2" id="KW-1185">Reference proteome</keyword>
<dbReference type="eggNOG" id="ENOG502RTMS">
    <property type="taxonomic scope" value="Eukaryota"/>
</dbReference>
<dbReference type="KEGG" id="dmo:Dmoj_GI16947"/>
<proteinExistence type="predicted"/>
<gene>
    <name evidence="1" type="primary">Dmoj\GI16947</name>
    <name evidence="1" type="ORF">Dmoj_GI16947</name>
</gene>
<dbReference type="AlphaFoldDB" id="B4KZB3"/>
<dbReference type="HOGENOM" id="CLU_458758_0_0_1"/>
<dbReference type="Gene3D" id="3.90.70.120">
    <property type="match status" value="1"/>
</dbReference>
<dbReference type="Proteomes" id="UP000009192">
    <property type="component" value="Unassembled WGS sequence"/>
</dbReference>
<evidence type="ECO:0000313" key="1">
    <source>
        <dbReference type="EMBL" id="EDW18939.2"/>
    </source>
</evidence>
<accession>B4KZB3</accession>
<reference evidence="1 2" key="1">
    <citation type="journal article" date="2007" name="Nature">
        <title>Evolution of genes and genomes on the Drosophila phylogeny.</title>
        <authorList>
            <consortium name="Drosophila 12 Genomes Consortium"/>
            <person name="Clark A.G."/>
            <person name="Eisen M.B."/>
            <person name="Smith D.R."/>
            <person name="Bergman C.M."/>
            <person name="Oliver B."/>
            <person name="Markow T.A."/>
            <person name="Kaufman T.C."/>
            <person name="Kellis M."/>
            <person name="Gelbart W."/>
            <person name="Iyer V.N."/>
            <person name="Pollard D.A."/>
            <person name="Sackton T.B."/>
            <person name="Larracuente A.M."/>
            <person name="Singh N.D."/>
            <person name="Abad J.P."/>
            <person name="Abt D.N."/>
            <person name="Adryan B."/>
            <person name="Aguade M."/>
            <person name="Akashi H."/>
            <person name="Anderson W.W."/>
            <person name="Aquadro C.F."/>
            <person name="Ardell D.H."/>
            <person name="Arguello R."/>
            <person name="Artieri C.G."/>
            <person name="Barbash D.A."/>
            <person name="Barker D."/>
            <person name="Barsanti P."/>
            <person name="Batterham P."/>
            <person name="Batzoglou S."/>
            <person name="Begun D."/>
            <person name="Bhutkar A."/>
            <person name="Blanco E."/>
            <person name="Bosak S.A."/>
            <person name="Bradley R.K."/>
            <person name="Brand A.D."/>
            <person name="Brent M.R."/>
            <person name="Brooks A.N."/>
            <person name="Brown R.H."/>
            <person name="Butlin R.K."/>
            <person name="Caggese C."/>
            <person name="Calvi B.R."/>
            <person name="Bernardo de Carvalho A."/>
            <person name="Caspi A."/>
            <person name="Castrezana S."/>
            <person name="Celniker S.E."/>
            <person name="Chang J.L."/>
            <person name="Chapple C."/>
            <person name="Chatterji S."/>
            <person name="Chinwalla A."/>
            <person name="Civetta A."/>
            <person name="Clifton S.W."/>
            <person name="Comeron J.M."/>
            <person name="Costello J.C."/>
            <person name="Coyne J.A."/>
            <person name="Daub J."/>
            <person name="David R.G."/>
            <person name="Delcher A.L."/>
            <person name="Delehaunty K."/>
            <person name="Do C.B."/>
            <person name="Ebling H."/>
            <person name="Edwards K."/>
            <person name="Eickbush T."/>
            <person name="Evans J.D."/>
            <person name="Filipski A."/>
            <person name="Findeiss S."/>
            <person name="Freyhult E."/>
            <person name="Fulton L."/>
            <person name="Fulton R."/>
            <person name="Garcia A.C."/>
            <person name="Gardiner A."/>
            <person name="Garfield D.A."/>
            <person name="Garvin B.E."/>
            <person name="Gibson G."/>
            <person name="Gilbert D."/>
            <person name="Gnerre S."/>
            <person name="Godfrey J."/>
            <person name="Good R."/>
            <person name="Gotea V."/>
            <person name="Gravely B."/>
            <person name="Greenberg A.J."/>
            <person name="Griffiths-Jones S."/>
            <person name="Gross S."/>
            <person name="Guigo R."/>
            <person name="Gustafson E.A."/>
            <person name="Haerty W."/>
            <person name="Hahn M.W."/>
            <person name="Halligan D.L."/>
            <person name="Halpern A.L."/>
            <person name="Halter G.M."/>
            <person name="Han M.V."/>
            <person name="Heger A."/>
            <person name="Hillier L."/>
            <person name="Hinrichs A.S."/>
            <person name="Holmes I."/>
            <person name="Hoskins R.A."/>
            <person name="Hubisz M.J."/>
            <person name="Hultmark D."/>
            <person name="Huntley M.A."/>
            <person name="Jaffe D.B."/>
            <person name="Jagadeeshan S."/>
            <person name="Jeck W.R."/>
            <person name="Johnson J."/>
            <person name="Jones C.D."/>
            <person name="Jordan W.C."/>
            <person name="Karpen G.H."/>
            <person name="Kataoka E."/>
            <person name="Keightley P.D."/>
            <person name="Kheradpour P."/>
            <person name="Kirkness E.F."/>
            <person name="Koerich L.B."/>
            <person name="Kristiansen K."/>
            <person name="Kudrna D."/>
            <person name="Kulathinal R.J."/>
            <person name="Kumar S."/>
            <person name="Kwok R."/>
            <person name="Lander E."/>
            <person name="Langley C.H."/>
            <person name="Lapoint R."/>
            <person name="Lazzaro B.P."/>
            <person name="Lee S.J."/>
            <person name="Levesque L."/>
            <person name="Li R."/>
            <person name="Lin C.F."/>
            <person name="Lin M.F."/>
            <person name="Lindblad-Toh K."/>
            <person name="Llopart A."/>
            <person name="Long M."/>
            <person name="Low L."/>
            <person name="Lozovsky E."/>
            <person name="Lu J."/>
            <person name="Luo M."/>
            <person name="Machado C.A."/>
            <person name="Makalowski W."/>
            <person name="Marzo M."/>
            <person name="Matsuda M."/>
            <person name="Matzkin L."/>
            <person name="McAllister B."/>
            <person name="McBride C.S."/>
            <person name="McKernan B."/>
            <person name="McKernan K."/>
            <person name="Mendez-Lago M."/>
            <person name="Minx P."/>
            <person name="Mollenhauer M.U."/>
            <person name="Montooth K."/>
            <person name="Mount S.M."/>
            <person name="Mu X."/>
            <person name="Myers E."/>
            <person name="Negre B."/>
            <person name="Newfeld S."/>
            <person name="Nielsen R."/>
            <person name="Noor M.A."/>
            <person name="O'Grady P."/>
            <person name="Pachter L."/>
            <person name="Papaceit M."/>
            <person name="Parisi M.J."/>
            <person name="Parisi M."/>
            <person name="Parts L."/>
            <person name="Pedersen J.S."/>
            <person name="Pesole G."/>
            <person name="Phillippy A.M."/>
            <person name="Ponting C.P."/>
            <person name="Pop M."/>
            <person name="Porcelli D."/>
            <person name="Powell J.R."/>
            <person name="Prohaska S."/>
            <person name="Pruitt K."/>
            <person name="Puig M."/>
            <person name="Quesneville H."/>
            <person name="Ram K.R."/>
            <person name="Rand D."/>
            <person name="Rasmussen M.D."/>
            <person name="Reed L.K."/>
            <person name="Reenan R."/>
            <person name="Reily A."/>
            <person name="Remington K.A."/>
            <person name="Rieger T.T."/>
            <person name="Ritchie M.G."/>
            <person name="Robin C."/>
            <person name="Rogers Y.H."/>
            <person name="Rohde C."/>
            <person name="Rozas J."/>
            <person name="Rubenfield M.J."/>
            <person name="Ruiz A."/>
            <person name="Russo S."/>
            <person name="Salzberg S.L."/>
            <person name="Sanchez-Gracia A."/>
            <person name="Saranga D.J."/>
            <person name="Sato H."/>
            <person name="Schaeffer S.W."/>
            <person name="Schatz M.C."/>
            <person name="Schlenke T."/>
            <person name="Schwartz R."/>
            <person name="Segarra C."/>
            <person name="Singh R.S."/>
            <person name="Sirot L."/>
            <person name="Sirota M."/>
            <person name="Sisneros N.B."/>
            <person name="Smith C.D."/>
            <person name="Smith T.F."/>
            <person name="Spieth J."/>
            <person name="Stage D.E."/>
            <person name="Stark A."/>
            <person name="Stephan W."/>
            <person name="Strausberg R.L."/>
            <person name="Strempel S."/>
            <person name="Sturgill D."/>
            <person name="Sutton G."/>
            <person name="Sutton G.G."/>
            <person name="Tao W."/>
            <person name="Teichmann S."/>
            <person name="Tobari Y.N."/>
            <person name="Tomimura Y."/>
            <person name="Tsolas J.M."/>
            <person name="Valente V.L."/>
            <person name="Venter E."/>
            <person name="Venter J.C."/>
            <person name="Vicario S."/>
            <person name="Vieira F.G."/>
            <person name="Vilella A.J."/>
            <person name="Villasante A."/>
            <person name="Walenz B."/>
            <person name="Wang J."/>
            <person name="Wasserman M."/>
            <person name="Watts T."/>
            <person name="Wilson D."/>
            <person name="Wilson R.K."/>
            <person name="Wing R.A."/>
            <person name="Wolfner M.F."/>
            <person name="Wong A."/>
            <person name="Wong G.K."/>
            <person name="Wu C.I."/>
            <person name="Wu G."/>
            <person name="Yamamoto D."/>
            <person name="Yang H.P."/>
            <person name="Yang S.P."/>
            <person name="Yorke J.A."/>
            <person name="Yoshida K."/>
            <person name="Zdobnov E."/>
            <person name="Zhang P."/>
            <person name="Zhang Y."/>
            <person name="Zimin A.V."/>
            <person name="Baldwin J."/>
            <person name="Abdouelleil A."/>
            <person name="Abdulkadir J."/>
            <person name="Abebe A."/>
            <person name="Abera B."/>
            <person name="Abreu J."/>
            <person name="Acer S.C."/>
            <person name="Aftuck L."/>
            <person name="Alexander A."/>
            <person name="An P."/>
            <person name="Anderson E."/>
            <person name="Anderson S."/>
            <person name="Arachi H."/>
            <person name="Azer M."/>
            <person name="Bachantsang P."/>
            <person name="Barry A."/>
            <person name="Bayul T."/>
            <person name="Berlin A."/>
            <person name="Bessette D."/>
            <person name="Bloom T."/>
            <person name="Blye J."/>
            <person name="Boguslavskiy L."/>
            <person name="Bonnet C."/>
            <person name="Boukhgalter B."/>
            <person name="Bourzgui I."/>
            <person name="Brown A."/>
            <person name="Cahill P."/>
            <person name="Channer S."/>
            <person name="Cheshatsang Y."/>
            <person name="Chuda L."/>
            <person name="Citroen M."/>
            <person name="Collymore A."/>
            <person name="Cooke P."/>
            <person name="Costello M."/>
            <person name="D'Aco K."/>
            <person name="Daza R."/>
            <person name="De Haan G."/>
            <person name="DeGray S."/>
            <person name="DeMaso C."/>
            <person name="Dhargay N."/>
            <person name="Dooley K."/>
            <person name="Dooley E."/>
            <person name="Doricent M."/>
            <person name="Dorje P."/>
            <person name="Dorjee K."/>
            <person name="Dupes A."/>
            <person name="Elong R."/>
            <person name="Falk J."/>
            <person name="Farina A."/>
            <person name="Faro S."/>
            <person name="Ferguson D."/>
            <person name="Fisher S."/>
            <person name="Foley C.D."/>
            <person name="Franke A."/>
            <person name="Friedrich D."/>
            <person name="Gadbois L."/>
            <person name="Gearin G."/>
            <person name="Gearin C.R."/>
            <person name="Giannoukos G."/>
            <person name="Goode T."/>
            <person name="Graham J."/>
            <person name="Grandbois E."/>
            <person name="Grewal S."/>
            <person name="Gyaltsen K."/>
            <person name="Hafez N."/>
            <person name="Hagos B."/>
            <person name="Hall J."/>
            <person name="Henson C."/>
            <person name="Hollinger A."/>
            <person name="Honan T."/>
            <person name="Huard M.D."/>
            <person name="Hughes L."/>
            <person name="Hurhula B."/>
            <person name="Husby M.E."/>
            <person name="Kamat A."/>
            <person name="Kanga B."/>
            <person name="Kashin S."/>
            <person name="Khazanovich D."/>
            <person name="Kisner P."/>
            <person name="Lance K."/>
            <person name="Lara M."/>
            <person name="Lee W."/>
            <person name="Lennon N."/>
            <person name="Letendre F."/>
            <person name="LeVine R."/>
            <person name="Lipovsky A."/>
            <person name="Liu X."/>
            <person name="Liu J."/>
            <person name="Liu S."/>
            <person name="Lokyitsang T."/>
            <person name="Lokyitsang Y."/>
            <person name="Lubonja R."/>
            <person name="Lui A."/>
            <person name="MacDonald P."/>
            <person name="Magnisalis V."/>
            <person name="Maru K."/>
            <person name="Matthews C."/>
            <person name="McCusker W."/>
            <person name="McDonough S."/>
            <person name="Mehta T."/>
            <person name="Meldrim J."/>
            <person name="Meneus L."/>
            <person name="Mihai O."/>
            <person name="Mihalev A."/>
            <person name="Mihova T."/>
            <person name="Mittelman R."/>
            <person name="Mlenga V."/>
            <person name="Montmayeur A."/>
            <person name="Mulrain L."/>
            <person name="Navidi A."/>
            <person name="Naylor J."/>
            <person name="Negash T."/>
            <person name="Nguyen T."/>
            <person name="Nguyen N."/>
            <person name="Nicol R."/>
            <person name="Norbu C."/>
            <person name="Norbu N."/>
            <person name="Novod N."/>
            <person name="O'Neill B."/>
            <person name="Osman S."/>
            <person name="Markiewicz E."/>
            <person name="Oyono O.L."/>
            <person name="Patti C."/>
            <person name="Phunkhang P."/>
            <person name="Pierre F."/>
            <person name="Priest M."/>
            <person name="Raghuraman S."/>
            <person name="Rege F."/>
            <person name="Reyes R."/>
            <person name="Rise C."/>
            <person name="Rogov P."/>
            <person name="Ross K."/>
            <person name="Ryan E."/>
            <person name="Settipalli S."/>
            <person name="Shea T."/>
            <person name="Sherpa N."/>
            <person name="Shi L."/>
            <person name="Shih D."/>
            <person name="Sparrow T."/>
            <person name="Spaulding J."/>
            <person name="Stalker J."/>
            <person name="Stange-Thomann N."/>
            <person name="Stavropoulos S."/>
            <person name="Stone C."/>
            <person name="Strader C."/>
            <person name="Tesfaye S."/>
            <person name="Thomson T."/>
            <person name="Thoulutsang Y."/>
            <person name="Thoulutsang D."/>
            <person name="Topham K."/>
            <person name="Topping I."/>
            <person name="Tsamla T."/>
            <person name="Vassiliev H."/>
            <person name="Vo A."/>
            <person name="Wangchuk T."/>
            <person name="Wangdi T."/>
            <person name="Weiand M."/>
            <person name="Wilkinson J."/>
            <person name="Wilson A."/>
            <person name="Yadav S."/>
            <person name="Young G."/>
            <person name="Yu Q."/>
            <person name="Zembek L."/>
            <person name="Zhong D."/>
            <person name="Zimmer A."/>
            <person name="Zwirko Z."/>
            <person name="Jaffe D.B."/>
            <person name="Alvarez P."/>
            <person name="Brockman W."/>
            <person name="Butler J."/>
            <person name="Chin C."/>
            <person name="Gnerre S."/>
            <person name="Grabherr M."/>
            <person name="Kleber M."/>
            <person name="Mauceli E."/>
            <person name="MacCallum I."/>
        </authorList>
    </citation>
    <scope>NUCLEOTIDE SEQUENCE [LARGE SCALE GENOMIC DNA]</scope>
    <source>
        <strain evidence="2">Tucson 15081-1352.22</strain>
    </source>
</reference>
<name>B4KZB3_DROMO</name>
<sequence length="937" mass="105902">MTSLRDWKNSLRCNEKLSPKSKSRTAFSCSEKNLDLNFAKPSGSQHAYDRFEVKRKSNTMLRIKNRNDDIAADAVGTTATVALSGSNSPIARPCDCPEEESHELAIPHDYSTYLKAFALIYVLPEEEWKAENIDKLLVEGEELFQASSGTEVADGLRKALSSIYTSVEQRIKRSFKLEGHSFTLELRPSYLGNSNKPADLRPPHIMKHLREVLRAFFRRAHYCLLQHKAGHLLIWRRRNLYFVMDVKGRRPDDLASARPHVAMLICLQTLDNVVHLASNLSGDNPNDAFSIRELAVVRLVTPDGRTFLRDTNQRALEYHVINNSYAFLKSNLHLSLNPEATLHNGSSVIVGVASIIAAQIDHPASWNTYTFDRLICYGVELCRSCWCANVRNRLPINLAKFPTQLRLGQFVAEIKLLPQIGRGRWRVGLPTQGNAFDYEIRRVLRDYGNALFQINNQIYAMWCKDNFYYLLDPYRHIVVSPQAQKNSMKLKKFATVRMFRDVCGMLNVFHQLLKESNRHAPFYLHVVRIKNIAKCPHGYALKPRAEDAYCELKPINEPIDFPQQLGKCARQLAEISDFEPDMISTTEDATELETLKLVSGPDRAIEPAEEVGLEKVQVEVEVETIKPVRFRRDINNEKTNFDKKRGGVANTKANFQTQMSNKPKMAILAAAASLKPPKVPPSAKPPRSEGGLEQLVAPAARQMAPRMKRKGFQADTVSTLAKKVKSRGSQEQEQEQQVMADKFSKLDAKMCAKYLPIKLSKLKRSDCSQCDESKCKESDNSHSPLLFEGTKPNSEVSGQSAAVQYPVYTKYPFNLTVAGSESGTVESLNRLLDSAFKVTNRVLAITPWGNYVVFKHATNQMLEQSSMFYVFDGCTCNIDRFRHLDLSHGTAGLLAFQSQSEVVCYMIDSRETRALKSLHVQMDQTTTQTETFPCRGT</sequence>
<protein>
    <submittedName>
        <fullName evidence="1">Uncharacterized protein, isoform A</fullName>
    </submittedName>
</protein>
<dbReference type="PANTHER" id="PTHR40552">
    <property type="entry name" value="AT05186P-RELATED"/>
    <property type="match status" value="1"/>
</dbReference>